<gene>
    <name evidence="2" type="ORF">CLUMA_CG007503</name>
</gene>
<dbReference type="Gene3D" id="3.30.460.10">
    <property type="entry name" value="Beta Polymerase, domain 2"/>
    <property type="match status" value="1"/>
</dbReference>
<accession>A0A1J1I6E7</accession>
<evidence type="ECO:0000313" key="2">
    <source>
        <dbReference type="EMBL" id="CRK93977.1"/>
    </source>
</evidence>
<protein>
    <submittedName>
        <fullName evidence="2">CLUMA_CG007503, isoform A</fullName>
    </submittedName>
</protein>
<dbReference type="Pfam" id="PF22600">
    <property type="entry name" value="MTPAP-like_central"/>
    <property type="match status" value="1"/>
</dbReference>
<reference evidence="2 3" key="1">
    <citation type="submission" date="2015-04" db="EMBL/GenBank/DDBJ databases">
        <authorList>
            <person name="Syromyatnikov M.Y."/>
            <person name="Popov V.N."/>
        </authorList>
    </citation>
    <scope>NUCLEOTIDE SEQUENCE [LARGE SCALE GENOMIC DNA]</scope>
</reference>
<evidence type="ECO:0000313" key="3">
    <source>
        <dbReference type="Proteomes" id="UP000183832"/>
    </source>
</evidence>
<dbReference type="Proteomes" id="UP000183832">
    <property type="component" value="Unassembled WGS sequence"/>
</dbReference>
<feature type="domain" description="Poly(A) RNA polymerase mitochondrial-like central palm" evidence="1">
    <location>
        <begin position="38"/>
        <end position="115"/>
    </location>
</feature>
<keyword evidence="3" id="KW-1185">Reference proteome</keyword>
<organism evidence="2 3">
    <name type="scientific">Clunio marinus</name>
    <dbReference type="NCBI Taxonomy" id="568069"/>
    <lineage>
        <taxon>Eukaryota</taxon>
        <taxon>Metazoa</taxon>
        <taxon>Ecdysozoa</taxon>
        <taxon>Arthropoda</taxon>
        <taxon>Hexapoda</taxon>
        <taxon>Insecta</taxon>
        <taxon>Pterygota</taxon>
        <taxon>Neoptera</taxon>
        <taxon>Endopterygota</taxon>
        <taxon>Diptera</taxon>
        <taxon>Nematocera</taxon>
        <taxon>Chironomoidea</taxon>
        <taxon>Chironomidae</taxon>
        <taxon>Clunio</taxon>
    </lineage>
</organism>
<dbReference type="SUPFAM" id="SSF81301">
    <property type="entry name" value="Nucleotidyltransferase"/>
    <property type="match status" value="1"/>
</dbReference>
<evidence type="ECO:0000259" key="1">
    <source>
        <dbReference type="Pfam" id="PF22600"/>
    </source>
</evidence>
<sequence>MDFPYEKLENFLNRIHKAVNNARRNGFRYKKQSRYEDIREIFEYYDLKPYFYGSRVMGIAKHDSDLDIYMNAGNVELNQTEAFKKVKKLAALLAKQDDWQVVIPLYARVPVLRCIYLPKHLK</sequence>
<dbReference type="InterPro" id="IPR043519">
    <property type="entry name" value="NT_sf"/>
</dbReference>
<dbReference type="AlphaFoldDB" id="A0A1J1I6E7"/>
<dbReference type="EMBL" id="CVRI01000038">
    <property type="protein sequence ID" value="CRK93977.1"/>
    <property type="molecule type" value="Genomic_DNA"/>
</dbReference>
<dbReference type="InterPro" id="IPR054708">
    <property type="entry name" value="MTPAP-like_central"/>
</dbReference>
<name>A0A1J1I6E7_9DIPT</name>
<proteinExistence type="predicted"/>